<gene>
    <name evidence="7" type="ORF">SCHCODRAFT_68628</name>
</gene>
<dbReference type="CDD" id="cd00067">
    <property type="entry name" value="GAL4"/>
    <property type="match status" value="1"/>
</dbReference>
<dbReference type="InParanoid" id="D8Q846"/>
<evidence type="ECO:0000256" key="2">
    <source>
        <dbReference type="ARBA" id="ARBA00022723"/>
    </source>
</evidence>
<accession>D8Q846</accession>
<feature type="compositionally biased region" description="Polar residues" evidence="4">
    <location>
        <begin position="718"/>
        <end position="727"/>
    </location>
</feature>
<feature type="domain" description="4Fe-4S ferredoxin-type" evidence="6">
    <location>
        <begin position="98"/>
        <end position="130"/>
    </location>
</feature>
<protein>
    <recommendedName>
        <fullName evidence="9">Zn(2)-C6 fungal-type domain-containing protein</fullName>
    </recommendedName>
</protein>
<evidence type="ECO:0000256" key="4">
    <source>
        <dbReference type="SAM" id="MobiDB-lite"/>
    </source>
</evidence>
<feature type="region of interest" description="Disordered" evidence="4">
    <location>
        <begin position="32"/>
        <end position="84"/>
    </location>
</feature>
<feature type="domain" description="Zn(2)-C6 fungal-type" evidence="5">
    <location>
        <begin position="91"/>
        <end position="120"/>
    </location>
</feature>
<evidence type="ECO:0000256" key="1">
    <source>
        <dbReference type="ARBA" id="ARBA00004123"/>
    </source>
</evidence>
<feature type="region of interest" description="Disordered" evidence="4">
    <location>
        <begin position="701"/>
        <end position="727"/>
    </location>
</feature>
<dbReference type="PROSITE" id="PS51379">
    <property type="entry name" value="4FE4S_FER_2"/>
    <property type="match status" value="1"/>
</dbReference>
<dbReference type="GeneID" id="9586853"/>
<keyword evidence="8" id="KW-1185">Reference proteome</keyword>
<evidence type="ECO:0000259" key="6">
    <source>
        <dbReference type="PROSITE" id="PS51379"/>
    </source>
</evidence>
<dbReference type="Gene3D" id="4.10.240.10">
    <property type="entry name" value="Zn(2)-C6 fungal-type DNA-binding domain"/>
    <property type="match status" value="1"/>
</dbReference>
<dbReference type="GO" id="GO:0000981">
    <property type="term" value="F:DNA-binding transcription factor activity, RNA polymerase II-specific"/>
    <property type="evidence" value="ECO:0007669"/>
    <property type="project" value="InterPro"/>
</dbReference>
<dbReference type="PROSITE" id="PS50048">
    <property type="entry name" value="ZN2_CY6_FUNGAL_2"/>
    <property type="match status" value="1"/>
</dbReference>
<dbReference type="CDD" id="cd12148">
    <property type="entry name" value="fungal_TF_MHR"/>
    <property type="match status" value="1"/>
</dbReference>
<dbReference type="GO" id="GO:0006351">
    <property type="term" value="P:DNA-templated transcription"/>
    <property type="evidence" value="ECO:0007669"/>
    <property type="project" value="InterPro"/>
</dbReference>
<proteinExistence type="predicted"/>
<dbReference type="RefSeq" id="XP_003031445.1">
    <property type="nucleotide sequence ID" value="XM_003031399.1"/>
</dbReference>
<feature type="compositionally biased region" description="Basic residues" evidence="4">
    <location>
        <begin position="51"/>
        <end position="65"/>
    </location>
</feature>
<reference evidence="7 8" key="1">
    <citation type="journal article" date="2010" name="Nat. Biotechnol.">
        <title>Genome sequence of the model mushroom Schizophyllum commune.</title>
        <authorList>
            <person name="Ohm R.A."/>
            <person name="de Jong J.F."/>
            <person name="Lugones L.G."/>
            <person name="Aerts A."/>
            <person name="Kothe E."/>
            <person name="Stajich J.E."/>
            <person name="de Vries R.P."/>
            <person name="Record E."/>
            <person name="Levasseur A."/>
            <person name="Baker S.E."/>
            <person name="Bartholomew K.A."/>
            <person name="Coutinho P.M."/>
            <person name="Erdmann S."/>
            <person name="Fowler T.J."/>
            <person name="Gathman A.C."/>
            <person name="Lombard V."/>
            <person name="Henrissat B."/>
            <person name="Knabe N."/>
            <person name="Kuees U."/>
            <person name="Lilly W.W."/>
            <person name="Lindquist E."/>
            <person name="Lucas S."/>
            <person name="Magnuson J.K."/>
            <person name="Piumi F."/>
            <person name="Raudaskoski M."/>
            <person name="Salamov A."/>
            <person name="Schmutz J."/>
            <person name="Schwarze F.W.M.R."/>
            <person name="vanKuyk P.A."/>
            <person name="Horton J.S."/>
            <person name="Grigoriev I.V."/>
            <person name="Woesten H.A.B."/>
        </authorList>
    </citation>
    <scope>NUCLEOTIDE SEQUENCE [LARGE SCALE GENOMIC DNA]</scope>
    <source>
        <strain evidence="8">H4-8 / FGSC 9210</strain>
    </source>
</reference>
<dbReference type="GO" id="GO:0003677">
    <property type="term" value="F:DNA binding"/>
    <property type="evidence" value="ECO:0007669"/>
    <property type="project" value="InterPro"/>
</dbReference>
<sequence length="727" mass="80729">MRVNRIRQIFAAARHFLSSCTHLPTCLARTRIAAPQRRSRRQVRARPPPIHPRRHTRRGRVRKHISGSGERAPPQRPPRKTCSPTRRGEIACAECRRLKVKCDRTIPCSTCVKRGCAALCPNGTIPPGEGSRFVLAATEHLEHRRATMEARMHALEDALAILHSTQSDDTHPLLLESLEEEPFEPSPEDLAADQEDSGTPAEEALPTRSVGALHMDELGSSRFYGPSGGSEDLDVLSTRAAPQELDPTYLGPEINNAYNSFPFTPPGMAVSAVQSAIESFLPSVERAVTLIDTMLEHLSWMFRIVSRAEIMNTVLPAVYKQDSSLSYGPHELSLLLSVLALGALVDLNQGPYNLEAQHYYHLTRAAITLQPVLTDQSMATVKTLHLMSLYNGMSGQESALEPTYNLLSMAGQAALPYTHGADIDPSMWQFTGQEAYERRAYFWNLLAAIMWQSLVTGRPPIILSTFIDCRIPTSEEEELYQEGEVPVGFGVWGYRASVACLVPLVLTTLSTNTPSYAKILEVDKQIRDFFGVARDSTAESERTSAAMRVFVRSHYEDLMMLFLHRGCFAEAMAYPNPLRSPYAPSVQAAYKSACIVLADTQEHYAKNPMLLSRVWRIWSNAFSAAVVVGTVARKGVQLSGMPDPFEQLDSAVELFRKASGSSSRAERGLVSSSMISPASCIQCLSFSPYWKLCARKPCRRRTPRRSQRHSHRRDPTPCLSSADSRAM</sequence>
<evidence type="ECO:0008006" key="9">
    <source>
        <dbReference type="Google" id="ProtNLM"/>
    </source>
</evidence>
<dbReference type="Proteomes" id="UP000007431">
    <property type="component" value="Unassembled WGS sequence"/>
</dbReference>
<evidence type="ECO:0000256" key="3">
    <source>
        <dbReference type="ARBA" id="ARBA00023242"/>
    </source>
</evidence>
<comment type="subcellular location">
    <subcellularLocation>
        <location evidence="1">Nucleus</location>
    </subcellularLocation>
</comment>
<dbReference type="SUPFAM" id="SSF57701">
    <property type="entry name" value="Zn2/Cys6 DNA-binding domain"/>
    <property type="match status" value="1"/>
</dbReference>
<evidence type="ECO:0000259" key="5">
    <source>
        <dbReference type="PROSITE" id="PS50048"/>
    </source>
</evidence>
<dbReference type="GO" id="GO:0008270">
    <property type="term" value="F:zinc ion binding"/>
    <property type="evidence" value="ECO:0007669"/>
    <property type="project" value="InterPro"/>
</dbReference>
<dbReference type="VEuPathDB" id="FungiDB:SCHCODRAFT_01095746"/>
<dbReference type="EMBL" id="GL377307">
    <property type="protein sequence ID" value="EFI96542.1"/>
    <property type="molecule type" value="Genomic_DNA"/>
</dbReference>
<name>D8Q846_SCHCM</name>
<dbReference type="Pfam" id="PF04082">
    <property type="entry name" value="Fungal_trans"/>
    <property type="match status" value="1"/>
</dbReference>
<dbReference type="PROSITE" id="PS00463">
    <property type="entry name" value="ZN2_CY6_FUNGAL_1"/>
    <property type="match status" value="1"/>
</dbReference>
<dbReference type="SMART" id="SM00066">
    <property type="entry name" value="GAL4"/>
    <property type="match status" value="1"/>
</dbReference>
<dbReference type="eggNOG" id="ENOG502SJQ1">
    <property type="taxonomic scope" value="Eukaryota"/>
</dbReference>
<dbReference type="Pfam" id="PF00172">
    <property type="entry name" value="Zn_clus"/>
    <property type="match status" value="1"/>
</dbReference>
<evidence type="ECO:0000313" key="8">
    <source>
        <dbReference type="Proteomes" id="UP000007431"/>
    </source>
</evidence>
<dbReference type="InterPro" id="IPR050613">
    <property type="entry name" value="Sec_Metabolite_Reg"/>
</dbReference>
<dbReference type="OrthoDB" id="424974at2759"/>
<feature type="region of interest" description="Disordered" evidence="4">
    <location>
        <begin position="180"/>
        <end position="206"/>
    </location>
</feature>
<dbReference type="InterPro" id="IPR017896">
    <property type="entry name" value="4Fe4S_Fe-S-bd"/>
</dbReference>
<dbReference type="HOGENOM" id="CLU_007340_4_3_1"/>
<feature type="compositionally biased region" description="Basic residues" evidence="4">
    <location>
        <begin position="701"/>
        <end position="712"/>
    </location>
</feature>
<keyword evidence="3" id="KW-0539">Nucleus</keyword>
<dbReference type="InterPro" id="IPR007219">
    <property type="entry name" value="XnlR_reg_dom"/>
</dbReference>
<dbReference type="InterPro" id="IPR001138">
    <property type="entry name" value="Zn2Cys6_DnaBD"/>
</dbReference>
<feature type="compositionally biased region" description="Acidic residues" evidence="4">
    <location>
        <begin position="180"/>
        <end position="196"/>
    </location>
</feature>
<dbReference type="AlphaFoldDB" id="D8Q846"/>
<dbReference type="PANTHER" id="PTHR31001">
    <property type="entry name" value="UNCHARACTERIZED TRANSCRIPTIONAL REGULATORY PROTEIN"/>
    <property type="match status" value="1"/>
</dbReference>
<dbReference type="InterPro" id="IPR036864">
    <property type="entry name" value="Zn2-C6_fun-type_DNA-bd_sf"/>
</dbReference>
<dbReference type="KEGG" id="scm:SCHCO_01095746"/>
<dbReference type="STRING" id="578458.D8Q846"/>
<dbReference type="PANTHER" id="PTHR31001:SF56">
    <property type="entry name" value="ZN(2)-C6 FUNGAL-TYPE DOMAIN-CONTAINING PROTEIN"/>
    <property type="match status" value="1"/>
</dbReference>
<dbReference type="GO" id="GO:0005634">
    <property type="term" value="C:nucleus"/>
    <property type="evidence" value="ECO:0007669"/>
    <property type="project" value="UniProtKB-SubCell"/>
</dbReference>
<keyword evidence="2" id="KW-0479">Metal-binding</keyword>
<dbReference type="OMA" id="YDRRVYF"/>
<organism evidence="8">
    <name type="scientific">Schizophyllum commune (strain H4-8 / FGSC 9210)</name>
    <name type="common">Split gill fungus</name>
    <dbReference type="NCBI Taxonomy" id="578458"/>
    <lineage>
        <taxon>Eukaryota</taxon>
        <taxon>Fungi</taxon>
        <taxon>Dikarya</taxon>
        <taxon>Basidiomycota</taxon>
        <taxon>Agaricomycotina</taxon>
        <taxon>Agaricomycetes</taxon>
        <taxon>Agaricomycetidae</taxon>
        <taxon>Agaricales</taxon>
        <taxon>Schizophyllaceae</taxon>
        <taxon>Schizophyllum</taxon>
    </lineage>
</organism>
<evidence type="ECO:0000313" key="7">
    <source>
        <dbReference type="EMBL" id="EFI96542.1"/>
    </source>
</evidence>